<dbReference type="EMBL" id="JFFI01001846">
    <property type="protein sequence ID" value="KXH53071.1"/>
    <property type="molecule type" value="Genomic_DNA"/>
</dbReference>
<proteinExistence type="predicted"/>
<dbReference type="Proteomes" id="UP000070121">
    <property type="component" value="Unassembled WGS sequence"/>
</dbReference>
<gene>
    <name evidence="2" type="ORF">CSAL01_13802</name>
</gene>
<feature type="signal peptide" evidence="1">
    <location>
        <begin position="1"/>
        <end position="19"/>
    </location>
</feature>
<evidence type="ECO:0000313" key="2">
    <source>
        <dbReference type="EMBL" id="KXH53071.1"/>
    </source>
</evidence>
<reference evidence="2 3" key="1">
    <citation type="submission" date="2014-02" db="EMBL/GenBank/DDBJ databases">
        <title>The genome sequence of Colletotrichum salicis CBS 607.94.</title>
        <authorList>
            <person name="Baroncelli R."/>
            <person name="Thon M.R."/>
        </authorList>
    </citation>
    <scope>NUCLEOTIDE SEQUENCE [LARGE SCALE GENOMIC DNA]</scope>
    <source>
        <strain evidence="2 3">CBS 607.94</strain>
    </source>
</reference>
<evidence type="ECO:0000313" key="3">
    <source>
        <dbReference type="Proteomes" id="UP000070121"/>
    </source>
</evidence>
<evidence type="ECO:0000256" key="1">
    <source>
        <dbReference type="SAM" id="SignalP"/>
    </source>
</evidence>
<feature type="chain" id="PRO_5007804400" evidence="1">
    <location>
        <begin position="20"/>
        <end position="164"/>
    </location>
</feature>
<sequence length="164" mass="17557">MHPLHLFSILLSFGAWLDSICTNYNKLRTLFITLTPSTIDRARTVTVTRTEIRETTMTATTTATAVVTSPTTLREVSTTTALVTQIITKTTTAPCSSLSCPKITSTGTICKSCFVAQCTTTSYITRSCGCPVLSTTSVDFECGEADVCNKIGCRTVYAVATPAC</sequence>
<protein>
    <submittedName>
        <fullName evidence="2">Uncharacterized protein</fullName>
    </submittedName>
</protein>
<keyword evidence="1" id="KW-0732">Signal</keyword>
<accession>A0A135TY54</accession>
<comment type="caution">
    <text evidence="2">The sequence shown here is derived from an EMBL/GenBank/DDBJ whole genome shotgun (WGS) entry which is preliminary data.</text>
</comment>
<dbReference type="AlphaFoldDB" id="A0A135TY54"/>
<keyword evidence="3" id="KW-1185">Reference proteome</keyword>
<name>A0A135TY54_9PEZI</name>
<dbReference type="OrthoDB" id="5236000at2759"/>
<organism evidence="2 3">
    <name type="scientific">Colletotrichum salicis</name>
    <dbReference type="NCBI Taxonomy" id="1209931"/>
    <lineage>
        <taxon>Eukaryota</taxon>
        <taxon>Fungi</taxon>
        <taxon>Dikarya</taxon>
        <taxon>Ascomycota</taxon>
        <taxon>Pezizomycotina</taxon>
        <taxon>Sordariomycetes</taxon>
        <taxon>Hypocreomycetidae</taxon>
        <taxon>Glomerellales</taxon>
        <taxon>Glomerellaceae</taxon>
        <taxon>Colletotrichum</taxon>
        <taxon>Colletotrichum acutatum species complex</taxon>
    </lineage>
</organism>